<accession>A0A1R3GPJ6</accession>
<sequence>MEGDAEIEKLLSELNLDKVSNVDKDSHDHDHQDYMDNEQEDAANPIEAPTNPLLMVAPPIVLPTAPPP</sequence>
<reference evidence="1 2" key="1">
    <citation type="submission" date="2013-09" db="EMBL/GenBank/DDBJ databases">
        <title>Corchorus capsularis genome sequencing.</title>
        <authorList>
            <person name="Alam M."/>
            <person name="Haque M.S."/>
            <person name="Islam M.S."/>
            <person name="Emdad E.M."/>
            <person name="Islam M.M."/>
            <person name="Ahmed B."/>
            <person name="Halim A."/>
            <person name="Hossen Q.M.M."/>
            <person name="Hossain M.Z."/>
            <person name="Ahmed R."/>
            <person name="Khan M.M."/>
            <person name="Islam R."/>
            <person name="Rashid M.M."/>
            <person name="Khan S.A."/>
            <person name="Rahman M.S."/>
            <person name="Alam M."/>
        </authorList>
    </citation>
    <scope>NUCLEOTIDE SEQUENCE [LARGE SCALE GENOMIC DNA]</scope>
    <source>
        <strain evidence="2">cv. CVL-1</strain>
        <tissue evidence="1">Whole seedling</tissue>
    </source>
</reference>
<evidence type="ECO:0000313" key="1">
    <source>
        <dbReference type="EMBL" id="OMO60013.1"/>
    </source>
</evidence>
<organism evidence="1 2">
    <name type="scientific">Corchorus capsularis</name>
    <name type="common">Jute</name>
    <dbReference type="NCBI Taxonomy" id="210143"/>
    <lineage>
        <taxon>Eukaryota</taxon>
        <taxon>Viridiplantae</taxon>
        <taxon>Streptophyta</taxon>
        <taxon>Embryophyta</taxon>
        <taxon>Tracheophyta</taxon>
        <taxon>Spermatophyta</taxon>
        <taxon>Magnoliopsida</taxon>
        <taxon>eudicotyledons</taxon>
        <taxon>Gunneridae</taxon>
        <taxon>Pentapetalae</taxon>
        <taxon>rosids</taxon>
        <taxon>malvids</taxon>
        <taxon>Malvales</taxon>
        <taxon>Malvaceae</taxon>
        <taxon>Grewioideae</taxon>
        <taxon>Apeibeae</taxon>
        <taxon>Corchorus</taxon>
    </lineage>
</organism>
<dbReference type="Proteomes" id="UP000188268">
    <property type="component" value="Unassembled WGS sequence"/>
</dbReference>
<proteinExistence type="predicted"/>
<evidence type="ECO:0000313" key="2">
    <source>
        <dbReference type="Proteomes" id="UP000188268"/>
    </source>
</evidence>
<protein>
    <submittedName>
        <fullName evidence="1">Uncharacterized protein</fullName>
    </submittedName>
</protein>
<name>A0A1R3GPJ6_COCAP</name>
<comment type="caution">
    <text evidence="1">The sequence shown here is derived from an EMBL/GenBank/DDBJ whole genome shotgun (WGS) entry which is preliminary data.</text>
</comment>
<gene>
    <name evidence="1" type="ORF">CCACVL1_24465</name>
</gene>
<keyword evidence="2" id="KW-1185">Reference proteome</keyword>
<dbReference type="Gramene" id="OMO60013">
    <property type="protein sequence ID" value="OMO60013"/>
    <property type="gene ID" value="CCACVL1_24465"/>
</dbReference>
<dbReference type="EMBL" id="AWWV01013799">
    <property type="protein sequence ID" value="OMO60013.1"/>
    <property type="molecule type" value="Genomic_DNA"/>
</dbReference>
<dbReference type="AlphaFoldDB" id="A0A1R3GPJ6"/>